<dbReference type="RefSeq" id="WP_013826178.1">
    <property type="nucleotide sequence ID" value="NC_015574.1"/>
</dbReference>
<dbReference type="KEGG" id="mew:MSWAN_1668"/>
<keyword evidence="2" id="KW-1185">Reference proteome</keyword>
<evidence type="ECO:0000313" key="2">
    <source>
        <dbReference type="Proteomes" id="UP000009231"/>
    </source>
</evidence>
<name>F6D2V0_METPW</name>
<dbReference type="GeneID" id="10669177"/>
<accession>F6D2V0</accession>
<protein>
    <submittedName>
        <fullName evidence="1">Uncharacterized protein</fullName>
    </submittedName>
</protein>
<dbReference type="EMBL" id="CP002772">
    <property type="protein sequence ID" value="AEG18679.1"/>
    <property type="molecule type" value="Genomic_DNA"/>
</dbReference>
<dbReference type="Proteomes" id="UP000009231">
    <property type="component" value="Chromosome"/>
</dbReference>
<proteinExistence type="predicted"/>
<sequence length="71" mass="8368">MSKISDFSEVRDDILYAEWIDVSREIANIKAIKEKYPERMDLDMKLQSKEGLQELYREELYVRGLLNGNGN</sequence>
<evidence type="ECO:0000313" key="1">
    <source>
        <dbReference type="EMBL" id="AEG18679.1"/>
    </source>
</evidence>
<dbReference type="AlphaFoldDB" id="F6D2V0"/>
<gene>
    <name evidence="1" type="ordered locus">MSWAN_1668</name>
</gene>
<reference evidence="1 2" key="1">
    <citation type="journal article" date="2014" name="Int. J. Syst. Evol. Microbiol.">
        <title>Methanobacterium paludis sp. nov. and a novel strain of Methanobacterium lacus isolated from northern peatlands.</title>
        <authorList>
            <person name="Cadillo-Quiroz H."/>
            <person name="Brauer S.L."/>
            <person name="Goodson N."/>
            <person name="Yavitt J.B."/>
            <person name="Zinder S.H."/>
        </authorList>
    </citation>
    <scope>NUCLEOTIDE SEQUENCE [LARGE SCALE GENOMIC DNA]</scope>
    <source>
        <strain evidence="2">DSM 25820 / JCM 18151 / SWAN1</strain>
    </source>
</reference>
<dbReference type="HOGENOM" id="CLU_2730447_0_0_2"/>
<organism evidence="1 2">
    <name type="scientific">Methanobacterium paludis (strain DSM 25820 / JCM 18151 / SWAN1)</name>
    <dbReference type="NCBI Taxonomy" id="868131"/>
    <lineage>
        <taxon>Archaea</taxon>
        <taxon>Methanobacteriati</taxon>
        <taxon>Methanobacteriota</taxon>
        <taxon>Methanomada group</taxon>
        <taxon>Methanobacteria</taxon>
        <taxon>Methanobacteriales</taxon>
        <taxon>Methanobacteriaceae</taxon>
        <taxon>Methanobacterium</taxon>
    </lineage>
</organism>
<dbReference type="STRING" id="868131.MSWAN_1668"/>